<accession>A6KPB4</accession>
<organism evidence="1 2">
    <name type="scientific">Rattus norvegicus</name>
    <name type="common">Rat</name>
    <dbReference type="NCBI Taxonomy" id="10116"/>
    <lineage>
        <taxon>Eukaryota</taxon>
        <taxon>Metazoa</taxon>
        <taxon>Chordata</taxon>
        <taxon>Craniata</taxon>
        <taxon>Vertebrata</taxon>
        <taxon>Euteleostomi</taxon>
        <taxon>Mammalia</taxon>
        <taxon>Eutheria</taxon>
        <taxon>Euarchontoglires</taxon>
        <taxon>Glires</taxon>
        <taxon>Rodentia</taxon>
        <taxon>Myomorpha</taxon>
        <taxon>Muroidea</taxon>
        <taxon>Muridae</taxon>
        <taxon>Murinae</taxon>
        <taxon>Rattus</taxon>
    </lineage>
</organism>
<evidence type="ECO:0000313" key="1">
    <source>
        <dbReference type="EMBL" id="EDL83862.1"/>
    </source>
</evidence>
<sequence length="58" mass="6471">MLGMPNPVIANSGQDNLLLQFCGYNRKLPGPPDLHSTHPQIEDCLAKFTSNHVIHGFW</sequence>
<reference evidence="2" key="1">
    <citation type="submission" date="2005-09" db="EMBL/GenBank/DDBJ databases">
        <authorList>
            <person name="Mural R.J."/>
            <person name="Li P.W."/>
            <person name="Adams M.D."/>
            <person name="Amanatides P.G."/>
            <person name="Baden-Tillson H."/>
            <person name="Barnstead M."/>
            <person name="Chin S.H."/>
            <person name="Dew I."/>
            <person name="Evans C.A."/>
            <person name="Ferriera S."/>
            <person name="Flanigan M."/>
            <person name="Fosler C."/>
            <person name="Glodek A."/>
            <person name="Gu Z."/>
            <person name="Holt R.A."/>
            <person name="Jennings D."/>
            <person name="Kraft C.L."/>
            <person name="Lu F."/>
            <person name="Nguyen T."/>
            <person name="Nusskern D.R."/>
            <person name="Pfannkoch C.M."/>
            <person name="Sitter C."/>
            <person name="Sutton G.G."/>
            <person name="Venter J.C."/>
            <person name="Wang Z."/>
            <person name="Woodage T."/>
            <person name="Zheng X.H."/>
            <person name="Zhong F."/>
        </authorList>
    </citation>
    <scope>NUCLEOTIDE SEQUENCE [LARGE SCALE GENOMIC DNA]</scope>
    <source>
        <strain>BN</strain>
        <strain evidence="2">Sprague-Dawley</strain>
    </source>
</reference>
<evidence type="ECO:0000313" key="2">
    <source>
        <dbReference type="Proteomes" id="UP000234681"/>
    </source>
</evidence>
<proteinExistence type="predicted"/>
<protein>
    <submittedName>
        <fullName evidence="1">RCG22845</fullName>
    </submittedName>
</protein>
<dbReference type="AlphaFoldDB" id="A6KPB4"/>
<dbReference type="EMBL" id="CH474078">
    <property type="protein sequence ID" value="EDL83862.1"/>
    <property type="molecule type" value="Genomic_DNA"/>
</dbReference>
<feature type="non-terminal residue" evidence="1">
    <location>
        <position position="58"/>
    </location>
</feature>
<name>A6KPB4_RAT</name>
<gene>
    <name evidence="1" type="ORF">rCG_22845</name>
</gene>
<dbReference type="Proteomes" id="UP000234681">
    <property type="component" value="Chromosome X"/>
</dbReference>